<evidence type="ECO:0000256" key="1">
    <source>
        <dbReference type="ARBA" id="ARBA00023002"/>
    </source>
</evidence>
<reference evidence="2 3" key="1">
    <citation type="journal article" date="2016" name="Mol. Biol. Evol.">
        <title>Comparative Genomics of Early-Diverging Mushroom-Forming Fungi Provides Insights into the Origins of Lignocellulose Decay Capabilities.</title>
        <authorList>
            <person name="Nagy L.G."/>
            <person name="Riley R."/>
            <person name="Tritt A."/>
            <person name="Adam C."/>
            <person name="Daum C."/>
            <person name="Floudas D."/>
            <person name="Sun H."/>
            <person name="Yadav J.S."/>
            <person name="Pangilinan J."/>
            <person name="Larsson K.H."/>
            <person name="Matsuura K."/>
            <person name="Barry K."/>
            <person name="Labutti K."/>
            <person name="Kuo R."/>
            <person name="Ohm R.A."/>
            <person name="Bhattacharya S.S."/>
            <person name="Shirouzu T."/>
            <person name="Yoshinaga Y."/>
            <person name="Martin F.M."/>
            <person name="Grigoriev I.V."/>
            <person name="Hibbett D.S."/>
        </authorList>
    </citation>
    <scope>NUCLEOTIDE SEQUENCE [LARGE SCALE GENOMIC DNA]</scope>
    <source>
        <strain evidence="2 3">HHB12029</strain>
    </source>
</reference>
<dbReference type="PANTHER" id="PTHR43157:SF31">
    <property type="entry name" value="PHOSPHATIDYLINOSITOL-GLYCAN BIOSYNTHESIS CLASS F PROTEIN"/>
    <property type="match status" value="1"/>
</dbReference>
<evidence type="ECO:0000313" key="2">
    <source>
        <dbReference type="EMBL" id="KZV99400.1"/>
    </source>
</evidence>
<dbReference type="Gene3D" id="3.40.50.720">
    <property type="entry name" value="NAD(P)-binding Rossmann-like Domain"/>
    <property type="match status" value="1"/>
</dbReference>
<dbReference type="STRING" id="1314781.A0A165MKD8"/>
<dbReference type="InterPro" id="IPR036291">
    <property type="entry name" value="NAD(P)-bd_dom_sf"/>
</dbReference>
<dbReference type="Proteomes" id="UP000077266">
    <property type="component" value="Unassembled WGS sequence"/>
</dbReference>
<dbReference type="OrthoDB" id="191139at2759"/>
<dbReference type="Pfam" id="PF00106">
    <property type="entry name" value="adh_short"/>
    <property type="match status" value="1"/>
</dbReference>
<proteinExistence type="predicted"/>
<dbReference type="InParanoid" id="A0A165MKD8"/>
<accession>A0A165MKD8</accession>
<keyword evidence="1" id="KW-0560">Oxidoreductase</keyword>
<dbReference type="PANTHER" id="PTHR43157">
    <property type="entry name" value="PHOSPHATIDYLINOSITOL-GLYCAN BIOSYNTHESIS CLASS F PROTEIN-RELATED"/>
    <property type="match status" value="1"/>
</dbReference>
<dbReference type="AlphaFoldDB" id="A0A165MKD8"/>
<dbReference type="EMBL" id="KV425910">
    <property type="protein sequence ID" value="KZV99400.1"/>
    <property type="molecule type" value="Genomic_DNA"/>
</dbReference>
<dbReference type="PRINTS" id="PR00081">
    <property type="entry name" value="GDHRDH"/>
</dbReference>
<organism evidence="2 3">
    <name type="scientific">Exidia glandulosa HHB12029</name>
    <dbReference type="NCBI Taxonomy" id="1314781"/>
    <lineage>
        <taxon>Eukaryota</taxon>
        <taxon>Fungi</taxon>
        <taxon>Dikarya</taxon>
        <taxon>Basidiomycota</taxon>
        <taxon>Agaricomycotina</taxon>
        <taxon>Agaricomycetes</taxon>
        <taxon>Auriculariales</taxon>
        <taxon>Exidiaceae</taxon>
        <taxon>Exidia</taxon>
    </lineage>
</organism>
<dbReference type="GO" id="GO:0016491">
    <property type="term" value="F:oxidoreductase activity"/>
    <property type="evidence" value="ECO:0007669"/>
    <property type="project" value="UniProtKB-KW"/>
</dbReference>
<dbReference type="SUPFAM" id="SSF51735">
    <property type="entry name" value="NAD(P)-binding Rossmann-fold domains"/>
    <property type="match status" value="1"/>
</dbReference>
<gene>
    <name evidence="2" type="ORF">EXIGLDRAFT_605840</name>
</gene>
<keyword evidence="3" id="KW-1185">Reference proteome</keyword>
<protein>
    <submittedName>
        <fullName evidence="2">WW domain-containing oxidoreductase</fullName>
    </submittedName>
</protein>
<dbReference type="InterPro" id="IPR002347">
    <property type="entry name" value="SDR_fam"/>
</dbReference>
<sequence length="313" mass="33770">MSSTFNSTTTGDEVVSAFRERVGGRIFSLTGPAPGGLGSATLYSLAHGKPRALVLIGRNAAKLQPVVDQIKAIDSSIHVVLIDVDLSSFASVRAGAVTLLADDSIPHIDVHINNAAVVGPKELTVDGVETHFQVNHLSQFLFTALVLPKILKSSEPRIVNLTARAHAQGKPDWSAWNKTPGDDFLPWVHGYTQTKLANVLFTAGLVKKYDSKGLKAFSVHPGSILTELPRNLTAEQVQQLLQAAKERGWDDRLKTIEEGVSTTLVAALDPLLTPNGSYLVDCHVAEQSAHAYDEAKVNELWQLSEQITGAKFL</sequence>
<name>A0A165MKD8_EXIGL</name>
<evidence type="ECO:0000313" key="3">
    <source>
        <dbReference type="Proteomes" id="UP000077266"/>
    </source>
</evidence>